<evidence type="ECO:0000313" key="4">
    <source>
        <dbReference type="Proteomes" id="UP000050795"/>
    </source>
</evidence>
<evidence type="ECO:0008006" key="6">
    <source>
        <dbReference type="Google" id="ProtNLM"/>
    </source>
</evidence>
<keyword evidence="2" id="KW-0472">Membrane</keyword>
<keyword evidence="2" id="KW-1133">Transmembrane helix</keyword>
<evidence type="ECO:0000256" key="2">
    <source>
        <dbReference type="SAM" id="Phobius"/>
    </source>
</evidence>
<dbReference type="GO" id="GO:0000981">
    <property type="term" value="F:DNA-binding transcription factor activity, RNA polymerase II-specific"/>
    <property type="evidence" value="ECO:0007669"/>
    <property type="project" value="TreeGrafter"/>
</dbReference>
<feature type="compositionally biased region" description="Acidic residues" evidence="1">
    <location>
        <begin position="1722"/>
        <end position="1731"/>
    </location>
</feature>
<feature type="signal peptide" evidence="3">
    <location>
        <begin position="1"/>
        <end position="23"/>
    </location>
</feature>
<feature type="region of interest" description="Disordered" evidence="1">
    <location>
        <begin position="244"/>
        <end position="264"/>
    </location>
</feature>
<feature type="transmembrane region" description="Helical" evidence="2">
    <location>
        <begin position="593"/>
        <end position="615"/>
    </location>
</feature>
<dbReference type="PANTHER" id="PTHR14596:SF72">
    <property type="entry name" value="ZINC FINGER PROTEIN MSN2-RELATED"/>
    <property type="match status" value="1"/>
</dbReference>
<dbReference type="GO" id="GO:0000987">
    <property type="term" value="F:cis-regulatory region sequence-specific DNA binding"/>
    <property type="evidence" value="ECO:0007669"/>
    <property type="project" value="TreeGrafter"/>
</dbReference>
<reference evidence="5" key="2">
    <citation type="submission" date="2023-11" db="UniProtKB">
        <authorList>
            <consortium name="WormBaseParasite"/>
        </authorList>
    </citation>
    <scope>IDENTIFICATION</scope>
</reference>
<dbReference type="GO" id="GO:0042594">
    <property type="term" value="P:response to starvation"/>
    <property type="evidence" value="ECO:0007669"/>
    <property type="project" value="TreeGrafter"/>
</dbReference>
<dbReference type="InterPro" id="IPR043159">
    <property type="entry name" value="Lectin_gal-bd_sf"/>
</dbReference>
<feature type="region of interest" description="Disordered" evidence="1">
    <location>
        <begin position="1434"/>
        <end position="1468"/>
    </location>
</feature>
<feature type="compositionally biased region" description="Low complexity" evidence="1">
    <location>
        <begin position="1128"/>
        <end position="1147"/>
    </location>
</feature>
<evidence type="ECO:0000256" key="3">
    <source>
        <dbReference type="SAM" id="SignalP"/>
    </source>
</evidence>
<evidence type="ECO:0000256" key="1">
    <source>
        <dbReference type="SAM" id="MobiDB-lite"/>
    </source>
</evidence>
<keyword evidence="3" id="KW-0732">Signal</keyword>
<feature type="region of interest" description="Disordered" evidence="1">
    <location>
        <begin position="799"/>
        <end position="828"/>
    </location>
</feature>
<feature type="chain" id="PRO_5041673729" description="ZP domain-containing protein" evidence="3">
    <location>
        <begin position="24"/>
        <end position="1731"/>
    </location>
</feature>
<accession>A0AA85IWL6</accession>
<evidence type="ECO:0000313" key="5">
    <source>
        <dbReference type="WBParaSite" id="TREG1_114550.1"/>
    </source>
</evidence>
<sequence length="1731" mass="191715">MLLGIVSAYQVWIFICIIFEVSAEWELFCYNESMHVQCGAEKAIVIHEAHFGYFRDILLLSNSTKKCRSHNAKDCWIDVTANISRKCSGHSLCKSSVHYSSELSAELLSKECSFISDNLAEPTLFVEFECISTTLITRISNENRVDPDQIGGYLISLDYNEIIQSGSEWRSHLADAMCGAPTVNHLPHRFYLPAPKLGTTRQSSIHHHNDNDNNADDSSLFNKGILATFILRIKDIGLTKSNVNMMPSASSSSTSSRTSISNNNNNDLILATGPACPSDPGKACHHDYLSIDARVSSSYNSTEIIIPIVRFCLVNSSTKTSASSESAAPTYASSSSSSSASSSWSASSMSFSSFSFSSTTTTHDNDYQKLFPVDETHLVGQVYGPISNAFGLQFTSNLNLLDPYIIHGKGIMLEYIALLCVPINPPSGNGIVDYRFRTNPHTSHTFAYAEIFCPSDRWLEPTDPGLDDVYSGIIHTSITTNNNDNNPWWLERRRHVTLICDHHERKWTPNRLPEACLTSDELTTFVAQITKKLQESKSSMPNEFANDNNTLSGANVTSISSSSSSLKVVDSGDEEDAAARNGYTYQATHISSVVLGSILGVLVLLLAVLLVVYSLRHKLFDQYHKTVNLAAISSSSRLGSSSLATFSRSKDTLLFPTFKKSSYNTLVTNGNHRNLFKSYPHLISHQTIMNESVPDLPTRPRQLQQQSSVPLAPSTGTRITALHSSMITGMNKKTSNIDLMRGNGGYLPPWRNSFKNNHNNMINSTVTPNAISALTLVPNTPGSEHRQMMTSLPWLRTNSSTHITTNNHHNNKSITNQNGSSSNNNNSAFGASSETMLFSSLNIPNGLPRSWWLPWRKSMRKKRRLYTQLQRRQEIQSSLSQRGLLESSNMLDNKSTPHLRNSSYLMTSSNGFLINEPSRSGPMPPLPPIPQSATSSKREEVSHSFAAKHPPLPQQLRIKPDGGTGSERVKTTLVTNDGNNFGGVNSTLYTNQDPMNSPTSLMLYTNYQSKMTPDEQNMLNVSTIYPNKTNSNNIQSFPSSSSTASSWMNMVNNGADNDLPWKFTPPNRNSFSNGIRRLSSFFRSFHQSNGSFTPPRNFSASFKKSSYRSSSFNTRSEMPSMPTLPTFNHKTTSNMSNNHNNNDINNSSNNYINHTEQPMANHDSFRLLNGRHITHPLMQSSQALSESSDLHKKHNRAYNLWSNQTVKPSLFQQDGYNFNVYSSSGDEHTTIGDMLSGSRNTTKTSLQGSSRLDSLLSTELIDLCGATTAAGNGRNGSGGALNKDDPFMKMNTTSTTLKDPNPIMYNNNNNRFDYIEKDQINQSPYIITTDPYLEPVSLKRRQQNLITSQINNNNNNIDNNSNNRNPTNGKINGDTGINTNYDLLKGNKPDQHAIHSGTSSAISSLVFADDCDIISKVSESSLNKSDQYSELHRLTPQTSNKSIVSDPTPVAPAPPPLTSATASHKTANPPTNILNIPQFKHNIPTIDYVTYDETRSSENNLLIANKNPVKQPIISPSTDYKSNNNNNDDDYYAQNILKSNETILSSRSSIMPDYSQMKRRRSTIKSCDSRPLSDAMISNHYYDLNKNTNYQDISMISPSQPQPYPGDRDNNIPSAIKSHPPLPPLWSNSSINNNDRNFGSVDSLYETVDIPKTNSAIPAMTPKTATAMAHMIQRPSLIPSNLNTNYAERCKMALPPTPNSLNIKAPIRSIGEMDDWNLPGSDDSDDDNLGS</sequence>
<dbReference type="CDD" id="cd22823">
    <property type="entry name" value="Gal_Rha_Lectin"/>
    <property type="match status" value="1"/>
</dbReference>
<dbReference type="WBParaSite" id="TREG1_114550.1">
    <property type="protein sequence ID" value="TREG1_114550.1"/>
    <property type="gene ID" value="TREG1_114550"/>
</dbReference>
<reference evidence="4" key="1">
    <citation type="submission" date="2022-06" db="EMBL/GenBank/DDBJ databases">
        <authorList>
            <person name="Berger JAMES D."/>
            <person name="Berger JAMES D."/>
        </authorList>
    </citation>
    <scope>NUCLEOTIDE SEQUENCE [LARGE SCALE GENOMIC DNA]</scope>
</reference>
<dbReference type="PANTHER" id="PTHR14596">
    <property type="entry name" value="ZINC FINGER PROTEIN"/>
    <property type="match status" value="1"/>
</dbReference>
<keyword evidence="2" id="KW-0812">Transmembrane</keyword>
<feature type="region of interest" description="Disordered" evidence="1">
    <location>
        <begin position="1111"/>
        <end position="1147"/>
    </location>
</feature>
<organism evidence="4 5">
    <name type="scientific">Trichobilharzia regenti</name>
    <name type="common">Nasal bird schistosome</name>
    <dbReference type="NCBI Taxonomy" id="157069"/>
    <lineage>
        <taxon>Eukaryota</taxon>
        <taxon>Metazoa</taxon>
        <taxon>Spiralia</taxon>
        <taxon>Lophotrochozoa</taxon>
        <taxon>Platyhelminthes</taxon>
        <taxon>Trematoda</taxon>
        <taxon>Digenea</taxon>
        <taxon>Strigeidida</taxon>
        <taxon>Schistosomatoidea</taxon>
        <taxon>Schistosomatidae</taxon>
        <taxon>Trichobilharzia</taxon>
    </lineage>
</organism>
<proteinExistence type="predicted"/>
<dbReference type="Gene3D" id="2.60.120.740">
    <property type="match status" value="1"/>
</dbReference>
<feature type="region of interest" description="Disordered" evidence="1">
    <location>
        <begin position="913"/>
        <end position="945"/>
    </location>
</feature>
<keyword evidence="4" id="KW-1185">Reference proteome</keyword>
<protein>
    <recommendedName>
        <fullName evidence="6">ZP domain-containing protein</fullName>
    </recommendedName>
</protein>
<feature type="region of interest" description="Disordered" evidence="1">
    <location>
        <begin position="1712"/>
        <end position="1731"/>
    </location>
</feature>
<dbReference type="GO" id="GO:0005634">
    <property type="term" value="C:nucleus"/>
    <property type="evidence" value="ECO:0007669"/>
    <property type="project" value="TreeGrafter"/>
</dbReference>
<name>A0AA85IWL6_TRIRE</name>
<dbReference type="Proteomes" id="UP000050795">
    <property type="component" value="Unassembled WGS sequence"/>
</dbReference>